<dbReference type="InterPro" id="IPR051010">
    <property type="entry name" value="BCAA_transport"/>
</dbReference>
<name>A0A371BJ17_9SPHN</name>
<comment type="caution">
    <text evidence="5">The sequence shown here is derived from an EMBL/GenBank/DDBJ whole genome shotgun (WGS) entry which is preliminary data.</text>
</comment>
<feature type="domain" description="Leucine-binding protein" evidence="4">
    <location>
        <begin position="70"/>
        <end position="344"/>
    </location>
</feature>
<keyword evidence="3" id="KW-0029">Amino-acid transport</keyword>
<dbReference type="AlphaFoldDB" id="A0A371BJ17"/>
<comment type="similarity">
    <text evidence="1">Belongs to the leucine-binding protein family.</text>
</comment>
<dbReference type="RefSeq" id="WP_115549123.1">
    <property type="nucleotide sequence ID" value="NZ_QRGP01000001.1"/>
</dbReference>
<keyword evidence="3" id="KW-0813">Transport</keyword>
<evidence type="ECO:0000256" key="2">
    <source>
        <dbReference type="ARBA" id="ARBA00022729"/>
    </source>
</evidence>
<dbReference type="Gene3D" id="3.40.50.2300">
    <property type="match status" value="2"/>
</dbReference>
<dbReference type="GO" id="GO:0006865">
    <property type="term" value="P:amino acid transport"/>
    <property type="evidence" value="ECO:0007669"/>
    <property type="project" value="UniProtKB-KW"/>
</dbReference>
<keyword evidence="2" id="KW-0732">Signal</keyword>
<dbReference type="PANTHER" id="PTHR30483">
    <property type="entry name" value="LEUCINE-SPECIFIC-BINDING PROTEIN"/>
    <property type="match status" value="1"/>
</dbReference>
<accession>A0A371BJ17</accession>
<keyword evidence="6" id="KW-1185">Reference proteome</keyword>
<dbReference type="Proteomes" id="UP000263833">
    <property type="component" value="Unassembled WGS sequence"/>
</dbReference>
<organism evidence="5 6">
    <name type="scientific">Sphingorhabdus pulchriflava</name>
    <dbReference type="NCBI Taxonomy" id="2292257"/>
    <lineage>
        <taxon>Bacteria</taxon>
        <taxon>Pseudomonadati</taxon>
        <taxon>Pseudomonadota</taxon>
        <taxon>Alphaproteobacteria</taxon>
        <taxon>Sphingomonadales</taxon>
        <taxon>Sphingomonadaceae</taxon>
        <taxon>Sphingorhabdus</taxon>
    </lineage>
</organism>
<gene>
    <name evidence="5" type="ORF">DXH95_09670</name>
</gene>
<dbReference type="CDD" id="cd06339">
    <property type="entry name" value="PBP1_YraM_LppC_lipoprotein-like"/>
    <property type="match status" value="1"/>
</dbReference>
<dbReference type="Pfam" id="PF13458">
    <property type="entry name" value="Peripla_BP_6"/>
    <property type="match status" value="1"/>
</dbReference>
<proteinExistence type="inferred from homology"/>
<evidence type="ECO:0000313" key="5">
    <source>
        <dbReference type="EMBL" id="RDV07579.1"/>
    </source>
</evidence>
<evidence type="ECO:0000256" key="1">
    <source>
        <dbReference type="ARBA" id="ARBA00010062"/>
    </source>
</evidence>
<protein>
    <submittedName>
        <fullName evidence="5">Penicillin-binding protein activator</fullName>
    </submittedName>
</protein>
<evidence type="ECO:0000313" key="6">
    <source>
        <dbReference type="Proteomes" id="UP000263833"/>
    </source>
</evidence>
<sequence length="403" mass="41930">MTIAATMAAPQAQSGSIGLIAKRATAVFMLMFLAACQSVIPKGGQGPDGPPPVESPDPGNVVLSDGDRHRVALLLPVTGADGDVGQSIANATTLALLDTRNTNIRMTTYDTALGVDAAVKKAVADGNKLILGPLRSDDVIAVANVAKPAGVPMISFSNDVGAAGPNVFLLGHLPSQSIDRVVKYAKAQGYTRFGGIVPKSVYGQRASSNLTNSVRAAGGALVSVQEIDGSTVSIDAAARKLNAAGIIDAVLIADNGRVAIATVPALRKAGLSSAKILGTDLWNIDASVAANPMMRSAWFASVSDTMFRQYADKYRARFGRAPSRLSSLGYDSVLLVARVAQNWKLGTRFPVARLTDPDGFIGIDGAFRFAANGMSERMLEVQEVQAGKHATIDPAPRGFATTK</sequence>
<evidence type="ECO:0000259" key="4">
    <source>
        <dbReference type="Pfam" id="PF13458"/>
    </source>
</evidence>
<dbReference type="EMBL" id="QRGP01000001">
    <property type="protein sequence ID" value="RDV07579.1"/>
    <property type="molecule type" value="Genomic_DNA"/>
</dbReference>
<dbReference type="SUPFAM" id="SSF53822">
    <property type="entry name" value="Periplasmic binding protein-like I"/>
    <property type="match status" value="1"/>
</dbReference>
<dbReference type="InterPro" id="IPR028081">
    <property type="entry name" value="Leu-bd"/>
</dbReference>
<evidence type="ECO:0000256" key="3">
    <source>
        <dbReference type="ARBA" id="ARBA00022970"/>
    </source>
</evidence>
<dbReference type="InterPro" id="IPR028082">
    <property type="entry name" value="Peripla_BP_I"/>
</dbReference>
<dbReference type="PANTHER" id="PTHR30483:SF6">
    <property type="entry name" value="PERIPLASMIC BINDING PROTEIN OF ABC TRANSPORTER FOR NATURAL AMINO ACIDS"/>
    <property type="match status" value="1"/>
</dbReference>
<dbReference type="OrthoDB" id="7210494at2"/>
<reference evidence="6" key="1">
    <citation type="submission" date="2018-08" db="EMBL/GenBank/DDBJ databases">
        <authorList>
            <person name="Kim S.-J."/>
            <person name="Jung G.-Y."/>
        </authorList>
    </citation>
    <scope>NUCLEOTIDE SEQUENCE [LARGE SCALE GENOMIC DNA]</scope>
    <source>
        <strain evidence="6">GY_G</strain>
    </source>
</reference>